<protein>
    <submittedName>
        <fullName evidence="1">Uncharacterized protein</fullName>
    </submittedName>
</protein>
<dbReference type="EMBL" id="VBZC01000010">
    <property type="protein sequence ID" value="TLS46062.1"/>
    <property type="molecule type" value="Genomic_DNA"/>
</dbReference>
<proteinExistence type="predicted"/>
<evidence type="ECO:0000313" key="1">
    <source>
        <dbReference type="EMBL" id="TLS46062.1"/>
    </source>
</evidence>
<organism evidence="1 2">
    <name type="scientific">Streptomyces montanus</name>
    <dbReference type="NCBI Taxonomy" id="2580423"/>
    <lineage>
        <taxon>Bacteria</taxon>
        <taxon>Bacillati</taxon>
        <taxon>Actinomycetota</taxon>
        <taxon>Actinomycetes</taxon>
        <taxon>Kitasatosporales</taxon>
        <taxon>Streptomycetaceae</taxon>
        <taxon>Streptomyces</taxon>
    </lineage>
</organism>
<keyword evidence="2" id="KW-1185">Reference proteome</keyword>
<dbReference type="Proteomes" id="UP000305906">
    <property type="component" value="Unassembled WGS sequence"/>
</dbReference>
<evidence type="ECO:0000313" key="2">
    <source>
        <dbReference type="Proteomes" id="UP000305906"/>
    </source>
</evidence>
<reference evidence="1 2" key="1">
    <citation type="submission" date="2019-05" db="EMBL/GenBank/DDBJ databases">
        <title>Streptomyces sp. NEAU-C151, a novel actinomycete isolated from soil.</title>
        <authorList>
            <person name="Han L."/>
            <person name="Jiang H."/>
        </authorList>
    </citation>
    <scope>NUCLEOTIDE SEQUENCE [LARGE SCALE GENOMIC DNA]</scope>
    <source>
        <strain evidence="1 2">NEAU-C151</strain>
    </source>
</reference>
<name>A0A5R9FQ74_9ACTN</name>
<gene>
    <name evidence="1" type="ORF">FE633_10945</name>
</gene>
<dbReference type="RefSeq" id="WP_138044929.1">
    <property type="nucleotide sequence ID" value="NZ_VBZC01000010.1"/>
</dbReference>
<comment type="caution">
    <text evidence="1">The sequence shown here is derived from an EMBL/GenBank/DDBJ whole genome shotgun (WGS) entry which is preliminary data.</text>
</comment>
<accession>A0A5R9FQ74</accession>
<sequence>MADRVDNFLEQNASFIAGEPVVKAIVRRYREAVSAGNNATATALGELMLEVAEPLKGFTGYREEWPKP</sequence>
<dbReference type="AlphaFoldDB" id="A0A5R9FQ74"/>